<comment type="caution">
    <text evidence="2">The sequence shown here is derived from an EMBL/GenBank/DDBJ whole genome shotgun (WGS) entry which is preliminary data.</text>
</comment>
<feature type="transmembrane region" description="Helical" evidence="1">
    <location>
        <begin position="122"/>
        <end position="146"/>
    </location>
</feature>
<sequence length="152" mass="16201">MTPTITDSNADAQRHLARTLVWHAALLSVLGLVSGFTTLFAKAPSAALSAHSIGLLEGAVLFGLAGAWRLIGVSGRKALIIKWTLLSGFYANWLGAQLASLWSARQMFVVSGTAMPGGAAPWMEWIVAVLLNLSVLAFVAFALILWQARAQR</sequence>
<proteinExistence type="predicted"/>
<evidence type="ECO:0008006" key="4">
    <source>
        <dbReference type="Google" id="ProtNLM"/>
    </source>
</evidence>
<dbReference type="OrthoDB" id="7619962at2"/>
<keyword evidence="1" id="KW-0472">Membrane</keyword>
<organism evidence="2 3">
    <name type="scientific">Sinimarinibacterium flocculans</name>
    <dbReference type="NCBI Taxonomy" id="985250"/>
    <lineage>
        <taxon>Bacteria</taxon>
        <taxon>Pseudomonadati</taxon>
        <taxon>Pseudomonadota</taxon>
        <taxon>Gammaproteobacteria</taxon>
        <taxon>Nevskiales</taxon>
        <taxon>Nevskiaceae</taxon>
        <taxon>Sinimarinibacterium</taxon>
    </lineage>
</organism>
<dbReference type="RefSeq" id="WP_110266721.1">
    <property type="nucleotide sequence ID" value="NZ_CAWNXA010000013.1"/>
</dbReference>
<gene>
    <name evidence="2" type="ORF">C8D93_11357</name>
</gene>
<evidence type="ECO:0000313" key="3">
    <source>
        <dbReference type="Proteomes" id="UP000248330"/>
    </source>
</evidence>
<feature type="transmembrane region" description="Helical" evidence="1">
    <location>
        <begin position="83"/>
        <end position="102"/>
    </location>
</feature>
<evidence type="ECO:0000256" key="1">
    <source>
        <dbReference type="SAM" id="Phobius"/>
    </source>
</evidence>
<keyword evidence="1" id="KW-1133">Transmembrane helix</keyword>
<name>A0A318EAM5_9GAMM</name>
<accession>A0A318EAM5</accession>
<protein>
    <recommendedName>
        <fullName evidence="4">Hydroxylaminobenzene mutase</fullName>
    </recommendedName>
</protein>
<feature type="transmembrane region" description="Helical" evidence="1">
    <location>
        <begin position="20"/>
        <end position="41"/>
    </location>
</feature>
<dbReference type="AlphaFoldDB" id="A0A318EAM5"/>
<keyword evidence="1" id="KW-0812">Transmembrane</keyword>
<dbReference type="Proteomes" id="UP000248330">
    <property type="component" value="Unassembled WGS sequence"/>
</dbReference>
<feature type="transmembrane region" description="Helical" evidence="1">
    <location>
        <begin position="53"/>
        <end position="71"/>
    </location>
</feature>
<evidence type="ECO:0000313" key="2">
    <source>
        <dbReference type="EMBL" id="PXV64263.1"/>
    </source>
</evidence>
<reference evidence="2 3" key="1">
    <citation type="submission" date="2018-04" db="EMBL/GenBank/DDBJ databases">
        <title>Genomic Encyclopedia of Type Strains, Phase IV (KMG-IV): sequencing the most valuable type-strain genomes for metagenomic binning, comparative biology and taxonomic classification.</title>
        <authorList>
            <person name="Goeker M."/>
        </authorList>
    </citation>
    <scope>NUCLEOTIDE SEQUENCE [LARGE SCALE GENOMIC DNA]</scope>
    <source>
        <strain evidence="2 3">DSM 104150</strain>
    </source>
</reference>
<dbReference type="EMBL" id="QICN01000013">
    <property type="protein sequence ID" value="PXV64263.1"/>
    <property type="molecule type" value="Genomic_DNA"/>
</dbReference>
<keyword evidence="3" id="KW-1185">Reference proteome</keyword>